<dbReference type="RefSeq" id="WP_250428166.1">
    <property type="nucleotide sequence ID" value="NZ_JALPRR010000001.1"/>
</dbReference>
<evidence type="ECO:0000313" key="3">
    <source>
        <dbReference type="EMBL" id="MFD2246418.1"/>
    </source>
</evidence>
<organism evidence="3 4">
    <name type="scientific">Pontibacter ruber</name>
    <dbReference type="NCBI Taxonomy" id="1343895"/>
    <lineage>
        <taxon>Bacteria</taxon>
        <taxon>Pseudomonadati</taxon>
        <taxon>Bacteroidota</taxon>
        <taxon>Cytophagia</taxon>
        <taxon>Cytophagales</taxon>
        <taxon>Hymenobacteraceae</taxon>
        <taxon>Pontibacter</taxon>
    </lineage>
</organism>
<keyword evidence="4" id="KW-1185">Reference proteome</keyword>
<evidence type="ECO:0000313" key="4">
    <source>
        <dbReference type="Proteomes" id="UP001597374"/>
    </source>
</evidence>
<name>A0ABW5CX94_9BACT</name>
<dbReference type="Proteomes" id="UP001597374">
    <property type="component" value="Unassembled WGS sequence"/>
</dbReference>
<evidence type="ECO:0000259" key="2">
    <source>
        <dbReference type="Pfam" id="PF19783"/>
    </source>
</evidence>
<feature type="signal peptide" evidence="1">
    <location>
        <begin position="1"/>
        <end position="22"/>
    </location>
</feature>
<reference evidence="4" key="1">
    <citation type="journal article" date="2019" name="Int. J. Syst. Evol. Microbiol.">
        <title>The Global Catalogue of Microorganisms (GCM) 10K type strain sequencing project: providing services to taxonomists for standard genome sequencing and annotation.</title>
        <authorList>
            <consortium name="The Broad Institute Genomics Platform"/>
            <consortium name="The Broad Institute Genome Sequencing Center for Infectious Disease"/>
            <person name="Wu L."/>
            <person name="Ma J."/>
        </authorList>
    </citation>
    <scope>NUCLEOTIDE SEQUENCE [LARGE SCALE GENOMIC DNA]</scope>
    <source>
        <strain evidence="4">CGMCC 4.1782</strain>
    </source>
</reference>
<protein>
    <submittedName>
        <fullName evidence="3">DUF6268 family outer membrane beta-barrel protein</fullName>
    </submittedName>
</protein>
<gene>
    <name evidence="3" type="ORF">ACFSKP_09145</name>
</gene>
<sequence>MKKLFTSTLLISLLLIAWQATAQMTESGQEDTVTYAGPGVEGQPRPRGIVLKYERLPGFDIDSESDDPRLGNGEGRIRRHNKFSVSAGAPLINRPQTKLIIGFNYELEEFNFENLSENSYSLYQYLEDKNLKSIGLQLAYQHSIDSRKFYLIRAKGELNGDYTRDNINISDYFKGTVDLAYGWSLSPYYSIGVGVEYGWIFGRQRIYPGILYNRTFNERWGVEAIFPAAVRVRRNVDEKTYLYAGYRLEGASYDIFADKTELQQFGEIELRRTDIKALLRMEREIYDFVWFAVEGGFRQYYRNRVFEDPGDKDELIDNDLAGAGYIGVELYLVAPRKWMEKGQVRKRPF</sequence>
<dbReference type="Pfam" id="PF19783">
    <property type="entry name" value="DUF6268"/>
    <property type="match status" value="1"/>
</dbReference>
<comment type="caution">
    <text evidence="3">The sequence shown here is derived from an EMBL/GenBank/DDBJ whole genome shotgun (WGS) entry which is preliminary data.</text>
</comment>
<feature type="domain" description="DUF6268" evidence="2">
    <location>
        <begin position="112"/>
        <end position="305"/>
    </location>
</feature>
<dbReference type="InterPro" id="IPR046235">
    <property type="entry name" value="DUF6268"/>
</dbReference>
<feature type="chain" id="PRO_5046873416" evidence="1">
    <location>
        <begin position="23"/>
        <end position="349"/>
    </location>
</feature>
<proteinExistence type="predicted"/>
<keyword evidence="1" id="KW-0732">Signal</keyword>
<accession>A0ABW5CX94</accession>
<dbReference type="EMBL" id="JBHUIM010000001">
    <property type="protein sequence ID" value="MFD2246418.1"/>
    <property type="molecule type" value="Genomic_DNA"/>
</dbReference>
<evidence type="ECO:0000256" key="1">
    <source>
        <dbReference type="SAM" id="SignalP"/>
    </source>
</evidence>